<keyword evidence="1" id="KW-1133">Transmembrane helix</keyword>
<dbReference type="EMBL" id="AZBU02000002">
    <property type="protein sequence ID" value="TKR94471.1"/>
    <property type="molecule type" value="Genomic_DNA"/>
</dbReference>
<feature type="transmembrane region" description="Helical" evidence="1">
    <location>
        <begin position="234"/>
        <end position="253"/>
    </location>
</feature>
<feature type="transmembrane region" description="Helical" evidence="1">
    <location>
        <begin position="64"/>
        <end position="85"/>
    </location>
</feature>
<reference evidence="2 3" key="2">
    <citation type="journal article" date="2019" name="G3 (Bethesda)">
        <title>Hybrid Assembly of the Genome of the Entomopathogenic Nematode Steinernema carpocapsae Identifies the X-Chromosome.</title>
        <authorList>
            <person name="Serra L."/>
            <person name="Macchietto M."/>
            <person name="Macias-Munoz A."/>
            <person name="McGill C.J."/>
            <person name="Rodriguez I.M."/>
            <person name="Rodriguez B."/>
            <person name="Murad R."/>
            <person name="Mortazavi A."/>
        </authorList>
    </citation>
    <scope>NUCLEOTIDE SEQUENCE [LARGE SCALE GENOMIC DNA]</scope>
    <source>
        <strain evidence="2 3">ALL</strain>
    </source>
</reference>
<keyword evidence="1" id="KW-0812">Transmembrane</keyword>
<keyword evidence="3" id="KW-1185">Reference proteome</keyword>
<sequence>MDWCLTSFANTTMSPQLIAQLSLAKTNVSVYQLFLVLAFALTYVSRNSSKNVGNQLGTAPTLNALFLSFIHFCIIRFTCNLFRMIEMFFPCSTRFDKTRFNVRIFVEFMLFLSEYSEELVCLAGVLLVIDCIAKIYFYKTSEGYQISQKLAYLWKFAFVSSFVFSLAIVTSVSFNPSQRPGLSFQVLLLTLFVYKLFTVFQLILCVAFCIICYRCSNQSKDALSFGLSTEVFQIALFQSFTLAAFVSMPGLIFLAIPDFHLLGAVIFKEMYSYVWPFFTTHVLLTSVWTVYKLRCSAKSASPNIIPVQA</sequence>
<name>A0A4U5PE79_STECR</name>
<dbReference type="Proteomes" id="UP000298663">
    <property type="component" value="Unassembled WGS sequence"/>
</dbReference>
<gene>
    <name evidence="2" type="ORF">L596_008747</name>
</gene>
<organism evidence="2 3">
    <name type="scientific">Steinernema carpocapsae</name>
    <name type="common">Entomopathogenic nematode</name>
    <dbReference type="NCBI Taxonomy" id="34508"/>
    <lineage>
        <taxon>Eukaryota</taxon>
        <taxon>Metazoa</taxon>
        <taxon>Ecdysozoa</taxon>
        <taxon>Nematoda</taxon>
        <taxon>Chromadorea</taxon>
        <taxon>Rhabditida</taxon>
        <taxon>Tylenchina</taxon>
        <taxon>Panagrolaimomorpha</taxon>
        <taxon>Strongyloidoidea</taxon>
        <taxon>Steinernematidae</taxon>
        <taxon>Steinernema</taxon>
    </lineage>
</organism>
<feature type="transmembrane region" description="Helical" evidence="1">
    <location>
        <begin position="119"/>
        <end position="138"/>
    </location>
</feature>
<feature type="transmembrane region" description="Helical" evidence="1">
    <location>
        <begin position="186"/>
        <end position="213"/>
    </location>
</feature>
<keyword evidence="1" id="KW-0472">Membrane</keyword>
<feature type="transmembrane region" description="Helical" evidence="1">
    <location>
        <begin position="28"/>
        <end position="44"/>
    </location>
</feature>
<feature type="transmembrane region" description="Helical" evidence="1">
    <location>
        <begin position="150"/>
        <end position="174"/>
    </location>
</feature>
<comment type="caution">
    <text evidence="2">The sequence shown here is derived from an EMBL/GenBank/DDBJ whole genome shotgun (WGS) entry which is preliminary data.</text>
</comment>
<reference evidence="2 3" key="1">
    <citation type="journal article" date="2015" name="Genome Biol.">
        <title>Comparative genomics of Steinernema reveals deeply conserved gene regulatory networks.</title>
        <authorList>
            <person name="Dillman A.R."/>
            <person name="Macchietto M."/>
            <person name="Porter C.F."/>
            <person name="Rogers A."/>
            <person name="Williams B."/>
            <person name="Antoshechkin I."/>
            <person name="Lee M.M."/>
            <person name="Goodwin Z."/>
            <person name="Lu X."/>
            <person name="Lewis E.E."/>
            <person name="Goodrich-Blair H."/>
            <person name="Stock S.P."/>
            <person name="Adams B.J."/>
            <person name="Sternberg P.W."/>
            <person name="Mortazavi A."/>
        </authorList>
    </citation>
    <scope>NUCLEOTIDE SEQUENCE [LARGE SCALE GENOMIC DNA]</scope>
    <source>
        <strain evidence="2 3">ALL</strain>
    </source>
</reference>
<evidence type="ECO:0000313" key="2">
    <source>
        <dbReference type="EMBL" id="TKR94471.1"/>
    </source>
</evidence>
<evidence type="ECO:0000313" key="3">
    <source>
        <dbReference type="Proteomes" id="UP000298663"/>
    </source>
</evidence>
<accession>A0A4U5PE79</accession>
<protein>
    <submittedName>
        <fullName evidence="2">Uncharacterized protein</fullName>
    </submittedName>
</protein>
<dbReference type="AlphaFoldDB" id="A0A4U5PE79"/>
<evidence type="ECO:0000256" key="1">
    <source>
        <dbReference type="SAM" id="Phobius"/>
    </source>
</evidence>
<proteinExistence type="predicted"/>
<feature type="transmembrane region" description="Helical" evidence="1">
    <location>
        <begin position="273"/>
        <end position="291"/>
    </location>
</feature>